<protein>
    <submittedName>
        <fullName evidence="1">Uncharacterized protein</fullName>
    </submittedName>
</protein>
<reference evidence="1" key="1">
    <citation type="submission" date="2014-09" db="EMBL/GenBank/DDBJ databases">
        <authorList>
            <person name="Magalhaes I.L.F."/>
            <person name="Oliveira U."/>
            <person name="Santos F.R."/>
            <person name="Vidigal T.H.D.A."/>
            <person name="Brescovit A.D."/>
            <person name="Santos A.J."/>
        </authorList>
    </citation>
    <scope>NUCLEOTIDE SEQUENCE</scope>
    <source>
        <tissue evidence="1">Shoot tissue taken approximately 20 cm above the soil surface</tissue>
    </source>
</reference>
<organism evidence="1">
    <name type="scientific">Arundo donax</name>
    <name type="common">Giant reed</name>
    <name type="synonym">Donax arundinaceus</name>
    <dbReference type="NCBI Taxonomy" id="35708"/>
    <lineage>
        <taxon>Eukaryota</taxon>
        <taxon>Viridiplantae</taxon>
        <taxon>Streptophyta</taxon>
        <taxon>Embryophyta</taxon>
        <taxon>Tracheophyta</taxon>
        <taxon>Spermatophyta</taxon>
        <taxon>Magnoliopsida</taxon>
        <taxon>Liliopsida</taxon>
        <taxon>Poales</taxon>
        <taxon>Poaceae</taxon>
        <taxon>PACMAD clade</taxon>
        <taxon>Arundinoideae</taxon>
        <taxon>Arundineae</taxon>
        <taxon>Arundo</taxon>
    </lineage>
</organism>
<accession>A0A0A9GST0</accession>
<reference evidence="1" key="2">
    <citation type="journal article" date="2015" name="Data Brief">
        <title>Shoot transcriptome of the giant reed, Arundo donax.</title>
        <authorList>
            <person name="Barrero R.A."/>
            <person name="Guerrero F.D."/>
            <person name="Moolhuijzen P."/>
            <person name="Goolsby J.A."/>
            <person name="Tidwell J."/>
            <person name="Bellgard S.E."/>
            <person name="Bellgard M.I."/>
        </authorList>
    </citation>
    <scope>NUCLEOTIDE SEQUENCE</scope>
    <source>
        <tissue evidence="1">Shoot tissue taken approximately 20 cm above the soil surface</tissue>
    </source>
</reference>
<dbReference type="EMBL" id="GBRH01171297">
    <property type="protein sequence ID" value="JAE26599.1"/>
    <property type="molecule type" value="Transcribed_RNA"/>
</dbReference>
<proteinExistence type="predicted"/>
<name>A0A0A9GST0_ARUDO</name>
<sequence length="38" mass="4385">MYAKLSGPKRKLQLGKYVPCPAQHESKAKIQLRFGRQK</sequence>
<evidence type="ECO:0000313" key="1">
    <source>
        <dbReference type="EMBL" id="JAE26599.1"/>
    </source>
</evidence>
<dbReference type="AlphaFoldDB" id="A0A0A9GST0"/>